<dbReference type="OrthoDB" id="2015618at2759"/>
<dbReference type="PANTHER" id="PTHR45693">
    <property type="entry name" value="TRANSCRIPTION FACTOR TGA9"/>
    <property type="match status" value="1"/>
</dbReference>
<accession>A0A6J0K716</accession>
<reference evidence="12 13" key="2">
    <citation type="submission" date="2025-04" db="UniProtKB">
        <authorList>
            <consortium name="RefSeq"/>
        </authorList>
    </citation>
    <scope>IDENTIFICATION</scope>
    <source>
        <tissue evidence="12 13">Leaf</tissue>
    </source>
</reference>
<feature type="domain" description="DOG1" evidence="10">
    <location>
        <begin position="151"/>
        <end position="361"/>
    </location>
</feature>
<keyword evidence="7" id="KW-0539">Nucleus</keyword>
<keyword evidence="5" id="KW-0010">Activator</keyword>
<evidence type="ECO:0000313" key="13">
    <source>
        <dbReference type="RefSeq" id="XP_018442774.1"/>
    </source>
</evidence>
<dbReference type="GO" id="GO:0005634">
    <property type="term" value="C:nucleus"/>
    <property type="evidence" value="ECO:0007669"/>
    <property type="project" value="UniProtKB-SubCell"/>
</dbReference>
<evidence type="ECO:0000313" key="11">
    <source>
        <dbReference type="Proteomes" id="UP000504610"/>
    </source>
</evidence>
<dbReference type="GO" id="GO:0006351">
    <property type="term" value="P:DNA-templated transcription"/>
    <property type="evidence" value="ECO:0007669"/>
    <property type="project" value="InterPro"/>
</dbReference>
<dbReference type="RefSeq" id="XP_018442773.1">
    <property type="nucleotide sequence ID" value="XM_018587271.2"/>
</dbReference>
<name>A0A6J0K716_RAPSA</name>
<evidence type="ECO:0000313" key="12">
    <source>
        <dbReference type="RefSeq" id="XP_018442773.1"/>
    </source>
</evidence>
<dbReference type="InterPro" id="IPR004827">
    <property type="entry name" value="bZIP"/>
</dbReference>
<evidence type="ECO:0000259" key="10">
    <source>
        <dbReference type="PROSITE" id="PS51806"/>
    </source>
</evidence>
<evidence type="ECO:0000256" key="6">
    <source>
        <dbReference type="ARBA" id="ARBA00023163"/>
    </source>
</evidence>
<dbReference type="Gene3D" id="1.20.5.170">
    <property type="match status" value="1"/>
</dbReference>
<dbReference type="GO" id="GO:0003700">
    <property type="term" value="F:DNA-binding transcription factor activity"/>
    <property type="evidence" value="ECO:0007669"/>
    <property type="project" value="InterPro"/>
</dbReference>
<comment type="subcellular location">
    <subcellularLocation>
        <location evidence="1">Nucleus</location>
    </subcellularLocation>
</comment>
<evidence type="ECO:0000256" key="8">
    <source>
        <dbReference type="SAM" id="MobiDB-lite"/>
    </source>
</evidence>
<dbReference type="SMART" id="SM00338">
    <property type="entry name" value="BRLZ"/>
    <property type="match status" value="1"/>
</dbReference>
<keyword evidence="3" id="KW-0805">Transcription regulation</keyword>
<dbReference type="PROSITE" id="PS51806">
    <property type="entry name" value="DOG1"/>
    <property type="match status" value="1"/>
</dbReference>
<comment type="similarity">
    <text evidence="2">Belongs to the bZIP family.</text>
</comment>
<dbReference type="SUPFAM" id="SSF57959">
    <property type="entry name" value="Leucine zipper domain"/>
    <property type="match status" value="1"/>
</dbReference>
<keyword evidence="11" id="KW-1185">Reference proteome</keyword>
<dbReference type="InterPro" id="IPR025422">
    <property type="entry name" value="TGA_domain"/>
</dbReference>
<keyword evidence="4" id="KW-0238">DNA-binding</keyword>
<dbReference type="FunFam" id="1.20.5.170:FF:000019">
    <property type="entry name" value="BZIP family transcription factor"/>
    <property type="match status" value="1"/>
</dbReference>
<keyword evidence="6" id="KW-0804">Transcription</keyword>
<feature type="domain" description="BZIP" evidence="9">
    <location>
        <begin position="80"/>
        <end position="122"/>
    </location>
</feature>
<gene>
    <name evidence="12 13" type="primary">LOC108814660</name>
</gene>
<proteinExistence type="inferred from homology"/>
<evidence type="ECO:0000259" key="9">
    <source>
        <dbReference type="PROSITE" id="PS50217"/>
    </source>
</evidence>
<dbReference type="Proteomes" id="UP000504610">
    <property type="component" value="Chromosome 7"/>
</dbReference>
<dbReference type="AlphaFoldDB" id="A0A6J0K716"/>
<evidence type="ECO:0000256" key="1">
    <source>
        <dbReference type="ARBA" id="ARBA00004123"/>
    </source>
</evidence>
<dbReference type="Pfam" id="PF14144">
    <property type="entry name" value="DOG1"/>
    <property type="match status" value="1"/>
</dbReference>
<dbReference type="PROSITE" id="PS50217">
    <property type="entry name" value="BZIP"/>
    <property type="match status" value="1"/>
</dbReference>
<feature type="region of interest" description="Disordered" evidence="8">
    <location>
        <begin position="42"/>
        <end position="99"/>
    </location>
</feature>
<evidence type="ECO:0000256" key="2">
    <source>
        <dbReference type="ARBA" id="ARBA00007163"/>
    </source>
</evidence>
<reference evidence="11" key="1">
    <citation type="journal article" date="2019" name="Database">
        <title>The radish genome database (RadishGD): an integrated information resource for radish genomics.</title>
        <authorList>
            <person name="Yu H.J."/>
            <person name="Baek S."/>
            <person name="Lee Y.J."/>
            <person name="Cho A."/>
            <person name="Mun J.H."/>
        </authorList>
    </citation>
    <scope>NUCLEOTIDE SEQUENCE [LARGE SCALE GENOMIC DNA]</scope>
    <source>
        <strain evidence="11">cv. WK10039</strain>
    </source>
</reference>
<dbReference type="KEGG" id="rsz:108814660"/>
<dbReference type="InterPro" id="IPR046347">
    <property type="entry name" value="bZIP_sf"/>
</dbReference>
<evidence type="ECO:0000256" key="5">
    <source>
        <dbReference type="ARBA" id="ARBA00023159"/>
    </source>
</evidence>
<dbReference type="RefSeq" id="XP_018442774.1">
    <property type="nucleotide sequence ID" value="XM_018587272.2"/>
</dbReference>
<dbReference type="PROSITE" id="PS00036">
    <property type="entry name" value="BZIP_BASIC"/>
    <property type="match status" value="1"/>
</dbReference>
<dbReference type="GeneID" id="108814660"/>
<evidence type="ECO:0000256" key="7">
    <source>
        <dbReference type="ARBA" id="ARBA00023242"/>
    </source>
</evidence>
<protein>
    <submittedName>
        <fullName evidence="12 13">Transcription factor TGA4</fullName>
    </submittedName>
</protein>
<dbReference type="PANTHER" id="PTHR45693:SF51">
    <property type="entry name" value="GENOME ASSEMBLY, CHROMOSOME: A10"/>
    <property type="match status" value="1"/>
</dbReference>
<sequence length="366" mass="41995">MNTYTTTSSHFVPPTRFEIYDPLNQISTMWEESFKNNNGGFYTPNSVIIPSNEKPDSLSEDGTGGTPHKFDQEASTSRHPDKTQRRLAQNREAARKSRLRKKAYVQQLETSRLKLIHLEQELDRARQQGFYASNRVDTNPLSFPDDMGSGIVAFEMEYGHWVEKQNRQISELRSVLHGQVSDVELRLLVDNAMKHYFQLFRMKSAAAKLDVFYIMSGMWKTSAERFFLWIGGFRPSELLKVLLPHFDPMMDQQVLDVCNLRQSCQQAEDAVSQGMEKLQHTLAESVAAGELGEGSYVPQITCAIERLEALVSFVNQADNLRHETLQQMHRILTTRQAARGLLALGEYFQRLRALSSSWETRQREPT</sequence>
<dbReference type="Pfam" id="PF00170">
    <property type="entry name" value="bZIP_1"/>
    <property type="match status" value="1"/>
</dbReference>
<dbReference type="GO" id="GO:0000976">
    <property type="term" value="F:transcription cis-regulatory region binding"/>
    <property type="evidence" value="ECO:0007669"/>
    <property type="project" value="UniProtKB-ARBA"/>
</dbReference>
<feature type="compositionally biased region" description="Basic and acidic residues" evidence="8">
    <location>
        <begin position="68"/>
        <end position="84"/>
    </location>
</feature>
<organism evidence="11 13">
    <name type="scientific">Raphanus sativus</name>
    <name type="common">Radish</name>
    <name type="synonym">Raphanus raphanistrum var. sativus</name>
    <dbReference type="NCBI Taxonomy" id="3726"/>
    <lineage>
        <taxon>Eukaryota</taxon>
        <taxon>Viridiplantae</taxon>
        <taxon>Streptophyta</taxon>
        <taxon>Embryophyta</taxon>
        <taxon>Tracheophyta</taxon>
        <taxon>Spermatophyta</taxon>
        <taxon>Magnoliopsida</taxon>
        <taxon>eudicotyledons</taxon>
        <taxon>Gunneridae</taxon>
        <taxon>Pentapetalae</taxon>
        <taxon>rosids</taxon>
        <taxon>malvids</taxon>
        <taxon>Brassicales</taxon>
        <taxon>Brassicaceae</taxon>
        <taxon>Brassiceae</taxon>
        <taxon>Raphanus</taxon>
    </lineage>
</organism>
<evidence type="ECO:0000256" key="3">
    <source>
        <dbReference type="ARBA" id="ARBA00023015"/>
    </source>
</evidence>
<evidence type="ECO:0000256" key="4">
    <source>
        <dbReference type="ARBA" id="ARBA00023125"/>
    </source>
</evidence>